<name>A0A9D4AZ92_9SAUR</name>
<gene>
    <name evidence="2" type="ORF">KIL84_020697</name>
</gene>
<feature type="compositionally biased region" description="Polar residues" evidence="1">
    <location>
        <begin position="45"/>
        <end position="54"/>
    </location>
</feature>
<keyword evidence="3" id="KW-1185">Reference proteome</keyword>
<feature type="compositionally biased region" description="Pro residues" evidence="1">
    <location>
        <begin position="65"/>
        <end position="74"/>
    </location>
</feature>
<evidence type="ECO:0000313" key="2">
    <source>
        <dbReference type="EMBL" id="KAH1175963.1"/>
    </source>
</evidence>
<dbReference type="AlphaFoldDB" id="A0A9D4AZ92"/>
<organism evidence="2 3">
    <name type="scientific">Mauremys mutica</name>
    <name type="common">yellowpond turtle</name>
    <dbReference type="NCBI Taxonomy" id="74926"/>
    <lineage>
        <taxon>Eukaryota</taxon>
        <taxon>Metazoa</taxon>
        <taxon>Chordata</taxon>
        <taxon>Craniata</taxon>
        <taxon>Vertebrata</taxon>
        <taxon>Euteleostomi</taxon>
        <taxon>Archelosauria</taxon>
        <taxon>Testudinata</taxon>
        <taxon>Testudines</taxon>
        <taxon>Cryptodira</taxon>
        <taxon>Durocryptodira</taxon>
        <taxon>Testudinoidea</taxon>
        <taxon>Geoemydidae</taxon>
        <taxon>Geoemydinae</taxon>
        <taxon>Mauremys</taxon>
    </lineage>
</organism>
<proteinExistence type="predicted"/>
<dbReference type="EMBL" id="JAHDVG010000475">
    <property type="protein sequence ID" value="KAH1175963.1"/>
    <property type="molecule type" value="Genomic_DNA"/>
</dbReference>
<comment type="caution">
    <text evidence="2">The sequence shown here is derived from an EMBL/GenBank/DDBJ whole genome shotgun (WGS) entry which is preliminary data.</text>
</comment>
<feature type="region of interest" description="Disordered" evidence="1">
    <location>
        <begin position="99"/>
        <end position="123"/>
    </location>
</feature>
<dbReference type="Proteomes" id="UP000827986">
    <property type="component" value="Unassembled WGS sequence"/>
</dbReference>
<evidence type="ECO:0000313" key="3">
    <source>
        <dbReference type="Proteomes" id="UP000827986"/>
    </source>
</evidence>
<evidence type="ECO:0000256" key="1">
    <source>
        <dbReference type="SAM" id="MobiDB-lite"/>
    </source>
</evidence>
<reference evidence="2" key="1">
    <citation type="submission" date="2021-09" db="EMBL/GenBank/DDBJ databases">
        <title>The genome of Mauremys mutica provides insights into the evolution of semi-aquatic lifestyle.</title>
        <authorList>
            <person name="Gong S."/>
            <person name="Gao Y."/>
        </authorList>
    </citation>
    <scope>NUCLEOTIDE SEQUENCE</scope>
    <source>
        <strain evidence="2">MM-2020</strain>
        <tissue evidence="2">Muscle</tissue>
    </source>
</reference>
<protein>
    <submittedName>
        <fullName evidence="2">Uncharacterized protein</fullName>
    </submittedName>
</protein>
<feature type="region of interest" description="Disordered" evidence="1">
    <location>
        <begin position="41"/>
        <end position="75"/>
    </location>
</feature>
<accession>A0A9D4AZ92</accession>
<sequence>MMEVRDPCRYSNTMQGGCLAWDGGRPGTGLSPGSLLAQGCPPTQVGHSVSSKTLTARPVPQHGAPDPPPVPCPGPGAAFLTSLHEAPYWHSFYSLESPLPGSHKQCPQTSAPVQSGDRLRLTG</sequence>